<reference evidence="2" key="1">
    <citation type="submission" date="2016-06" db="EMBL/GenBank/DDBJ databases">
        <title>Draft Genome sequence of the fungus Inonotus baumii.</title>
        <authorList>
            <person name="Zhu H."/>
            <person name="Lin W."/>
        </authorList>
    </citation>
    <scope>NUCLEOTIDE SEQUENCE</scope>
    <source>
        <strain evidence="2">821</strain>
    </source>
</reference>
<evidence type="ECO:0000313" key="2">
    <source>
        <dbReference type="EMBL" id="OCB85734.1"/>
    </source>
</evidence>
<gene>
    <name evidence="2" type="ORF">A7U60_g7386</name>
</gene>
<keyword evidence="3" id="KW-1185">Reference proteome</keyword>
<dbReference type="Proteomes" id="UP000757232">
    <property type="component" value="Unassembled WGS sequence"/>
</dbReference>
<protein>
    <submittedName>
        <fullName evidence="2">Uncharacterized protein</fullName>
    </submittedName>
</protein>
<feature type="region of interest" description="Disordered" evidence="1">
    <location>
        <begin position="1"/>
        <end position="29"/>
    </location>
</feature>
<name>A0A9Q5HTN1_SANBA</name>
<dbReference type="EMBL" id="LNZH02000208">
    <property type="protein sequence ID" value="OCB85734.1"/>
    <property type="molecule type" value="Genomic_DNA"/>
</dbReference>
<evidence type="ECO:0000313" key="3">
    <source>
        <dbReference type="Proteomes" id="UP000757232"/>
    </source>
</evidence>
<feature type="region of interest" description="Disordered" evidence="1">
    <location>
        <begin position="43"/>
        <end position="83"/>
    </location>
</feature>
<sequence>MSNYPTSAGDDAASISNQPLIPKPSEPKDYEAAAGALMSSYGFSGGVPPIPEKDKKKKKSKGKSKKSKDKKAAVVESGNNEGQANALAVPLSEFALCNPIFEFKSTESAAPPLFLPDCVIP</sequence>
<comment type="caution">
    <text evidence="2">The sequence shown here is derived from an EMBL/GenBank/DDBJ whole genome shotgun (WGS) entry which is preliminary data.</text>
</comment>
<feature type="compositionally biased region" description="Basic residues" evidence="1">
    <location>
        <begin position="55"/>
        <end position="69"/>
    </location>
</feature>
<accession>A0A9Q5HTN1</accession>
<proteinExistence type="predicted"/>
<dbReference type="AlphaFoldDB" id="A0A9Q5HTN1"/>
<evidence type="ECO:0000256" key="1">
    <source>
        <dbReference type="SAM" id="MobiDB-lite"/>
    </source>
</evidence>
<organism evidence="2 3">
    <name type="scientific">Sanghuangporus baumii</name>
    <name type="common">Phellinus baumii</name>
    <dbReference type="NCBI Taxonomy" id="108892"/>
    <lineage>
        <taxon>Eukaryota</taxon>
        <taxon>Fungi</taxon>
        <taxon>Dikarya</taxon>
        <taxon>Basidiomycota</taxon>
        <taxon>Agaricomycotina</taxon>
        <taxon>Agaricomycetes</taxon>
        <taxon>Hymenochaetales</taxon>
        <taxon>Hymenochaetaceae</taxon>
        <taxon>Sanghuangporus</taxon>
    </lineage>
</organism>